<dbReference type="EMBL" id="JF756636">
    <property type="protein sequence ID" value="AEM25294.1"/>
    <property type="molecule type" value="Genomic_DNA"/>
</dbReference>
<dbReference type="InterPro" id="IPR052200">
    <property type="entry name" value="Protoporphyrinogen_IX_DH"/>
</dbReference>
<evidence type="ECO:0000256" key="2">
    <source>
        <dbReference type="ARBA" id="ARBA00022643"/>
    </source>
</evidence>
<feature type="domain" description="Flavodoxin-like" evidence="7">
    <location>
        <begin position="3"/>
        <end position="190"/>
    </location>
</feature>
<evidence type="ECO:0000256" key="1">
    <source>
        <dbReference type="ARBA" id="ARBA00022630"/>
    </source>
</evidence>
<dbReference type="PROSITE" id="PS50902">
    <property type="entry name" value="FLAVODOXIN_LIKE"/>
    <property type="match status" value="1"/>
</dbReference>
<evidence type="ECO:0000256" key="4">
    <source>
        <dbReference type="ARBA" id="ARBA00023002"/>
    </source>
</evidence>
<protein>
    <submittedName>
        <fullName evidence="8">Protoporphyrinogen oxidase</fullName>
        <ecNumber evidence="8">1.3.3.4</ecNumber>
    </submittedName>
</protein>
<dbReference type="AlphaFoldDB" id="G1C9P1"/>
<dbReference type="InterPro" id="IPR008254">
    <property type="entry name" value="Flavodoxin/NO_synth"/>
</dbReference>
<evidence type="ECO:0000256" key="6">
    <source>
        <dbReference type="ARBA" id="ARBA00023244"/>
    </source>
</evidence>
<dbReference type="GO" id="GO:0070819">
    <property type="term" value="F:menaquinone-dependent protoporphyrinogen oxidase activity"/>
    <property type="evidence" value="ECO:0007669"/>
    <property type="project" value="InterPro"/>
</dbReference>
<reference evidence="8" key="1">
    <citation type="journal article" date="2011" name="PLoS ONE">
        <title>Identification and Phylogenetic Analysis of Heme Synthesis Genes in Trypanosomatids and Their Bacterial Endosymbionts.</title>
        <authorList>
            <person name="Alves J.M.P."/>
            <person name="Voegtly L.J."/>
            <person name="Matveyev A.V."/>
            <person name="Lara A.M."/>
            <person name="da Silva F.M."/>
            <person name="Serrano M.G."/>
            <person name="Buck G.A."/>
            <person name="Teixeira M.M.G."/>
            <person name="Camargo E.P."/>
        </authorList>
    </citation>
    <scope>NUCLEOTIDE SEQUENCE</scope>
    <source>
        <strain evidence="8">TCC290E</strain>
    </source>
</reference>
<evidence type="ECO:0000313" key="8">
    <source>
        <dbReference type="EMBL" id="AEM25294.1"/>
    </source>
</evidence>
<dbReference type="SUPFAM" id="SSF52218">
    <property type="entry name" value="Flavoproteins"/>
    <property type="match status" value="1"/>
</dbReference>
<dbReference type="EC" id="1.3.3.4" evidence="8"/>
<dbReference type="InterPro" id="IPR029039">
    <property type="entry name" value="Flavoprotein-like_sf"/>
</dbReference>
<dbReference type="PROSITE" id="PS00201">
    <property type="entry name" value="FLAVODOXIN"/>
    <property type="match status" value="1"/>
</dbReference>
<evidence type="ECO:0000256" key="3">
    <source>
        <dbReference type="ARBA" id="ARBA00022741"/>
    </source>
</evidence>
<accession>G1C9P1</accession>
<sequence length="239" mass="26667">MKYLILFSTSSGHTKVIADTIADTIRAKESGAECTVQDIKLFMTHNTLTAEGVADMKNYNKVILGASIRYGYFAQEVHQFVKQYAPYLNSIPTGFFTVNMTARKENKATPETNPYAQKFLRGCPWKPTKSAVFAGALYYPRYSFFDRNVIRVIMKMTGGDTDPKTEKVYTDWDSVKAFAEDVVALTADDACYALELSAEAEKKAAVEERSRNVYRMCVVGAVAVVGAISRVLTQKKLLK</sequence>
<dbReference type="InterPro" id="IPR044264">
    <property type="entry name" value="HemG"/>
</dbReference>
<evidence type="ECO:0000256" key="5">
    <source>
        <dbReference type="ARBA" id="ARBA00023136"/>
    </source>
</evidence>
<dbReference type="GO" id="GO:0006782">
    <property type="term" value="P:protoporphyrinogen IX biosynthetic process"/>
    <property type="evidence" value="ECO:0007669"/>
    <property type="project" value="InterPro"/>
</dbReference>
<gene>
    <name evidence="8" type="primary">PPOX</name>
</gene>
<name>G1C9P1_STROO</name>
<keyword evidence="6" id="KW-0627">Porphyrin biosynthesis</keyword>
<keyword evidence="5" id="KW-0472">Membrane</keyword>
<dbReference type="InterPro" id="IPR026816">
    <property type="entry name" value="Flavodoxin_dom"/>
</dbReference>
<keyword evidence="4 8" id="KW-0560">Oxidoreductase</keyword>
<dbReference type="PANTHER" id="PTHR38030:SF2">
    <property type="entry name" value="PROTOPORPHYRINOGEN IX DEHYDROGENASE [QUINONE]"/>
    <property type="match status" value="1"/>
</dbReference>
<keyword evidence="2" id="KW-0288">FMN</keyword>
<dbReference type="GO" id="GO:0009055">
    <property type="term" value="F:electron transfer activity"/>
    <property type="evidence" value="ECO:0007669"/>
    <property type="project" value="InterPro"/>
</dbReference>
<keyword evidence="3" id="KW-0547">Nucleotide-binding</keyword>
<dbReference type="GO" id="GO:0004729">
    <property type="term" value="F:oxygen-dependent protoporphyrinogen oxidase activity"/>
    <property type="evidence" value="ECO:0007669"/>
    <property type="project" value="UniProtKB-EC"/>
</dbReference>
<dbReference type="NCBIfam" id="NF008316">
    <property type="entry name" value="PRK11104.1"/>
    <property type="match status" value="1"/>
</dbReference>
<dbReference type="InterPro" id="IPR001226">
    <property type="entry name" value="Flavodoxin_CS"/>
</dbReference>
<dbReference type="PANTHER" id="PTHR38030">
    <property type="entry name" value="PROTOPORPHYRINOGEN IX DEHYDROGENASE [MENAQUINONE]"/>
    <property type="match status" value="1"/>
</dbReference>
<dbReference type="GO" id="GO:0010181">
    <property type="term" value="F:FMN binding"/>
    <property type="evidence" value="ECO:0007669"/>
    <property type="project" value="InterPro"/>
</dbReference>
<dbReference type="HAMAP" id="MF_00853">
    <property type="entry name" value="HemG"/>
    <property type="match status" value="1"/>
</dbReference>
<evidence type="ECO:0000259" key="7">
    <source>
        <dbReference type="PROSITE" id="PS50902"/>
    </source>
</evidence>
<proteinExistence type="inferred from homology"/>
<dbReference type="Gene3D" id="3.40.50.360">
    <property type="match status" value="1"/>
</dbReference>
<organism evidence="8">
    <name type="scientific">Strigomonas oncopelti</name>
    <name type="common">Parasitic flagellate</name>
    <name type="synonym">Crithidia oncopelti</name>
    <dbReference type="NCBI Taxonomy" id="5657"/>
    <lineage>
        <taxon>Eukaryota</taxon>
        <taxon>Discoba</taxon>
        <taxon>Euglenozoa</taxon>
        <taxon>Kinetoplastea</taxon>
        <taxon>Metakinetoplastina</taxon>
        <taxon>Trypanosomatida</taxon>
        <taxon>Trypanosomatidae</taxon>
        <taxon>Strigomonadinae</taxon>
        <taxon>Strigomonas</taxon>
    </lineage>
</organism>
<keyword evidence="1" id="KW-0285">Flavoprotein</keyword>
<dbReference type="Pfam" id="PF12724">
    <property type="entry name" value="Flavodoxin_5"/>
    <property type="match status" value="1"/>
</dbReference>